<gene>
    <name evidence="1" type="ORF">M6B38_288025</name>
</gene>
<protein>
    <submittedName>
        <fullName evidence="1">Endoglucanase 24-like isoform X1</fullName>
    </submittedName>
</protein>
<reference evidence="1" key="2">
    <citation type="submission" date="2023-04" db="EMBL/GenBank/DDBJ databases">
        <authorList>
            <person name="Bruccoleri R.E."/>
            <person name="Oakeley E.J."/>
            <person name="Faust A.-M."/>
            <person name="Dessus-Babus S."/>
            <person name="Altorfer M."/>
            <person name="Burckhardt D."/>
            <person name="Oertli M."/>
            <person name="Naumann U."/>
            <person name="Petersen F."/>
            <person name="Wong J."/>
        </authorList>
    </citation>
    <scope>NUCLEOTIDE SEQUENCE</scope>
    <source>
        <strain evidence="1">GSM-AAB239-AS_SAM_17_03QT</strain>
        <tissue evidence="1">Leaf</tissue>
    </source>
</reference>
<evidence type="ECO:0000313" key="2">
    <source>
        <dbReference type="Proteomes" id="UP001140949"/>
    </source>
</evidence>
<dbReference type="Proteomes" id="UP001140949">
    <property type="component" value="Unassembled WGS sequence"/>
</dbReference>
<comment type="caution">
    <text evidence="1">The sequence shown here is derived from an EMBL/GenBank/DDBJ whole genome shotgun (WGS) entry which is preliminary data.</text>
</comment>
<proteinExistence type="predicted"/>
<sequence>MHLLRVGVAVSDKVAHLHRVVAQHIVSLITTTSAIWKRAGPGVSRTRLGALARITPQAQHDHAKG</sequence>
<organism evidence="1 2">
    <name type="scientific">Iris pallida</name>
    <name type="common">Sweet iris</name>
    <dbReference type="NCBI Taxonomy" id="29817"/>
    <lineage>
        <taxon>Eukaryota</taxon>
        <taxon>Viridiplantae</taxon>
        <taxon>Streptophyta</taxon>
        <taxon>Embryophyta</taxon>
        <taxon>Tracheophyta</taxon>
        <taxon>Spermatophyta</taxon>
        <taxon>Magnoliopsida</taxon>
        <taxon>Liliopsida</taxon>
        <taxon>Asparagales</taxon>
        <taxon>Iridaceae</taxon>
        <taxon>Iridoideae</taxon>
        <taxon>Irideae</taxon>
        <taxon>Iris</taxon>
    </lineage>
</organism>
<accession>A0AAX6HXD7</accession>
<reference evidence="1" key="1">
    <citation type="journal article" date="2023" name="GigaByte">
        <title>Genome assembly of the bearded iris, Iris pallida Lam.</title>
        <authorList>
            <person name="Bruccoleri R.E."/>
            <person name="Oakeley E.J."/>
            <person name="Faust A.M.E."/>
            <person name="Altorfer M."/>
            <person name="Dessus-Babus S."/>
            <person name="Burckhardt D."/>
            <person name="Oertli M."/>
            <person name="Naumann U."/>
            <person name="Petersen F."/>
            <person name="Wong J."/>
        </authorList>
    </citation>
    <scope>NUCLEOTIDE SEQUENCE</scope>
    <source>
        <strain evidence="1">GSM-AAB239-AS_SAM_17_03QT</strain>
    </source>
</reference>
<dbReference type="AlphaFoldDB" id="A0AAX6HXD7"/>
<keyword evidence="2" id="KW-1185">Reference proteome</keyword>
<name>A0AAX6HXD7_IRIPA</name>
<dbReference type="EMBL" id="JANAVB010006395">
    <property type="protein sequence ID" value="KAJ6845154.1"/>
    <property type="molecule type" value="Genomic_DNA"/>
</dbReference>
<evidence type="ECO:0000313" key="1">
    <source>
        <dbReference type="EMBL" id="KAJ6845154.1"/>
    </source>
</evidence>